<evidence type="ECO:0000313" key="4">
    <source>
        <dbReference type="EMBL" id="QDT58489.1"/>
    </source>
</evidence>
<dbReference type="GO" id="GO:0008690">
    <property type="term" value="F:3-deoxy-manno-octulosonate cytidylyltransferase activity"/>
    <property type="evidence" value="ECO:0007669"/>
    <property type="project" value="UniProtKB-EC"/>
</dbReference>
<dbReference type="GO" id="GO:0005829">
    <property type="term" value="C:cytosol"/>
    <property type="evidence" value="ECO:0007669"/>
    <property type="project" value="TreeGrafter"/>
</dbReference>
<dbReference type="GO" id="GO:0009103">
    <property type="term" value="P:lipopolysaccharide biosynthetic process"/>
    <property type="evidence" value="ECO:0007669"/>
    <property type="project" value="UniProtKB-KW"/>
</dbReference>
<dbReference type="Gene3D" id="3.90.550.10">
    <property type="entry name" value="Spore Coat Polysaccharide Biosynthesis Protein SpsA, Chain A"/>
    <property type="match status" value="1"/>
</dbReference>
<dbReference type="AlphaFoldDB" id="A0A517SQU1"/>
<dbReference type="PANTHER" id="PTHR42866">
    <property type="entry name" value="3-DEOXY-MANNO-OCTULOSONATE CYTIDYLYLTRANSFERASE"/>
    <property type="match status" value="1"/>
</dbReference>
<keyword evidence="5" id="KW-1185">Reference proteome</keyword>
<dbReference type="Pfam" id="PF02348">
    <property type="entry name" value="CTP_transf_3"/>
    <property type="match status" value="1"/>
</dbReference>
<organism evidence="4 5">
    <name type="scientific">Stieleria bergensis</name>
    <dbReference type="NCBI Taxonomy" id="2528025"/>
    <lineage>
        <taxon>Bacteria</taxon>
        <taxon>Pseudomonadati</taxon>
        <taxon>Planctomycetota</taxon>
        <taxon>Planctomycetia</taxon>
        <taxon>Pirellulales</taxon>
        <taxon>Pirellulaceae</taxon>
        <taxon>Stieleria</taxon>
    </lineage>
</organism>
<dbReference type="SUPFAM" id="SSF53448">
    <property type="entry name" value="Nucleotide-diphospho-sugar transferases"/>
    <property type="match status" value="1"/>
</dbReference>
<evidence type="ECO:0000256" key="3">
    <source>
        <dbReference type="ARBA" id="ARBA00022985"/>
    </source>
</evidence>
<name>A0A517SQU1_9BACT</name>
<sequence length="281" mass="30914">MDRALIVLPARLHSTRLPRKLLRVVAGKTVLHHTYLAACQCPLTQFDDHGQATNVIVAVDDQEVADQVEQFGGRWVMTSPLCPSGTDRIAEVAARFPDIDTFINVQGDEPELDPNAILAVGKLLLDHPDADMATAGTPITDAAALGDPGIVKIVLADYQEIVADRQADSANPSATLWPQGQGRAVYFSRACVPHDRQGPAERLLDHQPPLYWHHLGLYAYRREFLKWFSQSPTGSLEATEKLEQLRAIEAGKRILVARVGPAQPGIDTEADLERFRHRAEG</sequence>
<dbReference type="RefSeq" id="WP_419188098.1">
    <property type="nucleotide sequence ID" value="NZ_CP036272.1"/>
</dbReference>
<dbReference type="PANTHER" id="PTHR42866:SF2">
    <property type="entry name" value="3-DEOXY-MANNO-OCTULOSONATE CYTIDYLYLTRANSFERASE, MITOCHONDRIAL"/>
    <property type="match status" value="1"/>
</dbReference>
<keyword evidence="3" id="KW-0448">Lipopolysaccharide biosynthesis</keyword>
<dbReference type="InterPro" id="IPR004528">
    <property type="entry name" value="KdsB"/>
</dbReference>
<gene>
    <name evidence="4" type="primary">kpsU</name>
    <name evidence="4" type="ORF">SV7mr_09820</name>
</gene>
<evidence type="ECO:0000313" key="5">
    <source>
        <dbReference type="Proteomes" id="UP000315003"/>
    </source>
</evidence>
<evidence type="ECO:0000256" key="2">
    <source>
        <dbReference type="ARBA" id="ARBA00022695"/>
    </source>
</evidence>
<protein>
    <submittedName>
        <fullName evidence="4">3-deoxy-manno-octulosonate cytidylyltransferase</fullName>
        <ecNumber evidence="4">2.7.7.38</ecNumber>
    </submittedName>
</protein>
<dbReference type="InterPro" id="IPR029044">
    <property type="entry name" value="Nucleotide-diphossugar_trans"/>
</dbReference>
<keyword evidence="2 4" id="KW-0548">Nucleotidyltransferase</keyword>
<keyword evidence="1 4" id="KW-0808">Transferase</keyword>
<reference evidence="4 5" key="1">
    <citation type="submission" date="2019-02" db="EMBL/GenBank/DDBJ databases">
        <title>Deep-cultivation of Planctomycetes and their phenomic and genomic characterization uncovers novel biology.</title>
        <authorList>
            <person name="Wiegand S."/>
            <person name="Jogler M."/>
            <person name="Boedeker C."/>
            <person name="Pinto D."/>
            <person name="Vollmers J."/>
            <person name="Rivas-Marin E."/>
            <person name="Kohn T."/>
            <person name="Peeters S.H."/>
            <person name="Heuer A."/>
            <person name="Rast P."/>
            <person name="Oberbeckmann S."/>
            <person name="Bunk B."/>
            <person name="Jeske O."/>
            <person name="Meyerdierks A."/>
            <person name="Storesund J.E."/>
            <person name="Kallscheuer N."/>
            <person name="Luecker S."/>
            <person name="Lage O.M."/>
            <person name="Pohl T."/>
            <person name="Merkel B.J."/>
            <person name="Hornburger P."/>
            <person name="Mueller R.-W."/>
            <person name="Bruemmer F."/>
            <person name="Labrenz M."/>
            <person name="Spormann A.M."/>
            <person name="Op den Camp H."/>
            <person name="Overmann J."/>
            <person name="Amann R."/>
            <person name="Jetten M.S.M."/>
            <person name="Mascher T."/>
            <person name="Medema M.H."/>
            <person name="Devos D.P."/>
            <person name="Kaster A.-K."/>
            <person name="Ovreas L."/>
            <person name="Rohde M."/>
            <person name="Galperin M.Y."/>
            <person name="Jogler C."/>
        </authorList>
    </citation>
    <scope>NUCLEOTIDE SEQUENCE [LARGE SCALE GENOMIC DNA]</scope>
    <source>
        <strain evidence="4 5">SV_7m_r</strain>
    </source>
</reference>
<dbReference type="EMBL" id="CP036272">
    <property type="protein sequence ID" value="QDT58489.1"/>
    <property type="molecule type" value="Genomic_DNA"/>
</dbReference>
<accession>A0A517SQU1</accession>
<dbReference type="CDD" id="cd02517">
    <property type="entry name" value="CMP-KDO-Synthetase"/>
    <property type="match status" value="1"/>
</dbReference>
<dbReference type="Proteomes" id="UP000315003">
    <property type="component" value="Chromosome"/>
</dbReference>
<evidence type="ECO:0000256" key="1">
    <source>
        <dbReference type="ARBA" id="ARBA00022679"/>
    </source>
</evidence>
<proteinExistence type="predicted"/>
<dbReference type="InterPro" id="IPR003329">
    <property type="entry name" value="Cytidylyl_trans"/>
</dbReference>
<dbReference type="EC" id="2.7.7.38" evidence="4"/>